<name>A0A6A5WB23_9PLEO</name>
<evidence type="ECO:0000313" key="3">
    <source>
        <dbReference type="Proteomes" id="UP000799779"/>
    </source>
</evidence>
<feature type="region of interest" description="Disordered" evidence="1">
    <location>
        <begin position="140"/>
        <end position="180"/>
    </location>
</feature>
<keyword evidence="3" id="KW-1185">Reference proteome</keyword>
<dbReference type="Proteomes" id="UP000799779">
    <property type="component" value="Unassembled WGS sequence"/>
</dbReference>
<sequence length="216" mass="24882">MSPILEQIQEQLQQYPEAKLGFVVYRCTYGDDAAWKRCLNFLTVQALESLKDTELESMSSRLDWNVQENKRVLDGASFDVVREDFRHWIEDGHEINIASPRHHACIVIDKPSLQSILRWQPTSRSRRNFDADGSTWVNLLSKRDEDPHPVEEDEEEDDDDSDAGNGLLKNDDREPQDKVSCCRVGTSYLVPRIWELMEGPGWKSFAHHPGGRVVTE</sequence>
<evidence type="ECO:0000313" key="2">
    <source>
        <dbReference type="EMBL" id="KAF1998104.1"/>
    </source>
</evidence>
<feature type="compositionally biased region" description="Basic and acidic residues" evidence="1">
    <location>
        <begin position="141"/>
        <end position="150"/>
    </location>
</feature>
<evidence type="ECO:0000256" key="1">
    <source>
        <dbReference type="SAM" id="MobiDB-lite"/>
    </source>
</evidence>
<dbReference type="EMBL" id="ML977606">
    <property type="protein sequence ID" value="KAF1998104.1"/>
    <property type="molecule type" value="Genomic_DNA"/>
</dbReference>
<accession>A0A6A5WB23</accession>
<feature type="compositionally biased region" description="Acidic residues" evidence="1">
    <location>
        <begin position="151"/>
        <end position="162"/>
    </location>
</feature>
<dbReference type="OrthoDB" id="4424523at2759"/>
<gene>
    <name evidence="2" type="ORF">P154DRAFT_604358</name>
</gene>
<reference evidence="2" key="1">
    <citation type="journal article" date="2020" name="Stud. Mycol.">
        <title>101 Dothideomycetes genomes: a test case for predicting lifestyles and emergence of pathogens.</title>
        <authorList>
            <person name="Haridas S."/>
            <person name="Albert R."/>
            <person name="Binder M."/>
            <person name="Bloem J."/>
            <person name="Labutti K."/>
            <person name="Salamov A."/>
            <person name="Andreopoulos B."/>
            <person name="Baker S."/>
            <person name="Barry K."/>
            <person name="Bills G."/>
            <person name="Bluhm B."/>
            <person name="Cannon C."/>
            <person name="Castanera R."/>
            <person name="Culley D."/>
            <person name="Daum C."/>
            <person name="Ezra D."/>
            <person name="Gonzalez J."/>
            <person name="Henrissat B."/>
            <person name="Kuo A."/>
            <person name="Liang C."/>
            <person name="Lipzen A."/>
            <person name="Lutzoni F."/>
            <person name="Magnuson J."/>
            <person name="Mondo S."/>
            <person name="Nolan M."/>
            <person name="Ohm R."/>
            <person name="Pangilinan J."/>
            <person name="Park H.-J."/>
            <person name="Ramirez L."/>
            <person name="Alfaro M."/>
            <person name="Sun H."/>
            <person name="Tritt A."/>
            <person name="Yoshinaga Y."/>
            <person name="Zwiers L.-H."/>
            <person name="Turgeon B."/>
            <person name="Goodwin S."/>
            <person name="Spatafora J."/>
            <person name="Crous P."/>
            <person name="Grigoriev I."/>
        </authorList>
    </citation>
    <scope>NUCLEOTIDE SEQUENCE</scope>
    <source>
        <strain evidence="2">CBS 123094</strain>
    </source>
</reference>
<protein>
    <submittedName>
        <fullName evidence="2">Uncharacterized protein</fullName>
    </submittedName>
</protein>
<dbReference type="AlphaFoldDB" id="A0A6A5WB23"/>
<organism evidence="2 3">
    <name type="scientific">Amniculicola lignicola CBS 123094</name>
    <dbReference type="NCBI Taxonomy" id="1392246"/>
    <lineage>
        <taxon>Eukaryota</taxon>
        <taxon>Fungi</taxon>
        <taxon>Dikarya</taxon>
        <taxon>Ascomycota</taxon>
        <taxon>Pezizomycotina</taxon>
        <taxon>Dothideomycetes</taxon>
        <taxon>Pleosporomycetidae</taxon>
        <taxon>Pleosporales</taxon>
        <taxon>Amniculicolaceae</taxon>
        <taxon>Amniculicola</taxon>
    </lineage>
</organism>
<proteinExistence type="predicted"/>